<feature type="transmembrane region" description="Helical" evidence="1">
    <location>
        <begin position="25"/>
        <end position="49"/>
    </location>
</feature>
<proteinExistence type="predicted"/>
<dbReference type="InterPro" id="IPR006938">
    <property type="entry name" value="DUF624"/>
</dbReference>
<feature type="transmembrane region" description="Helical" evidence="1">
    <location>
        <begin position="146"/>
        <end position="170"/>
    </location>
</feature>
<protein>
    <submittedName>
        <fullName evidence="2">Membrane protein YesL</fullName>
    </submittedName>
</protein>
<feature type="transmembrane region" description="Helical" evidence="1">
    <location>
        <begin position="114"/>
        <end position="134"/>
    </location>
</feature>
<keyword evidence="1" id="KW-0812">Transmembrane</keyword>
<dbReference type="Proteomes" id="UP001296943">
    <property type="component" value="Unassembled WGS sequence"/>
</dbReference>
<feature type="transmembrane region" description="Helical" evidence="1">
    <location>
        <begin position="176"/>
        <end position="197"/>
    </location>
</feature>
<reference evidence="2 3" key="1">
    <citation type="submission" date="2021-01" db="EMBL/GenBank/DDBJ databases">
        <title>Genomic Encyclopedia of Type Strains, Phase IV (KMG-IV): sequencing the most valuable type-strain genomes for metagenomic binning, comparative biology and taxonomic classification.</title>
        <authorList>
            <person name="Goeker M."/>
        </authorList>
    </citation>
    <scope>NUCLEOTIDE SEQUENCE [LARGE SCALE GENOMIC DNA]</scope>
    <source>
        <strain evidence="2 3">DSM 23711</strain>
    </source>
</reference>
<organism evidence="2 3">
    <name type="scientific">Aquibacillus albus</name>
    <dbReference type="NCBI Taxonomy" id="1168171"/>
    <lineage>
        <taxon>Bacteria</taxon>
        <taxon>Bacillati</taxon>
        <taxon>Bacillota</taxon>
        <taxon>Bacilli</taxon>
        <taxon>Bacillales</taxon>
        <taxon>Bacillaceae</taxon>
        <taxon>Aquibacillus</taxon>
    </lineage>
</organism>
<feature type="transmembrane region" description="Helical" evidence="1">
    <location>
        <begin position="80"/>
        <end position="102"/>
    </location>
</feature>
<keyword evidence="1" id="KW-1133">Transmembrane helix</keyword>
<comment type="caution">
    <text evidence="2">The sequence shown here is derived from an EMBL/GenBank/DDBJ whole genome shotgun (WGS) entry which is preliminary data.</text>
</comment>
<evidence type="ECO:0000256" key="1">
    <source>
        <dbReference type="SAM" id="Phobius"/>
    </source>
</evidence>
<name>A0ABS2N034_9BACI</name>
<evidence type="ECO:0000313" key="2">
    <source>
        <dbReference type="EMBL" id="MBM7571260.1"/>
    </source>
</evidence>
<sequence>MNLGGISGVLYNFCVWFTRFAVLNILWFIFTVLGLVIAGFFPATVALLATTRQFINKNDPPIFKTFWHYYKKEFITSNKLGLILILAGILCYTHFAISSSLVDEIAKPFIYTSYILNSALLLISCHTLASFVEYDQSTKQHIKNGLLIFIYSPFSNLVIIFGILTVYFISNMISGISFFFSAILIALAILSSSHFSYKRLEKKKEKHLQKYTTSVKQMNTIE</sequence>
<keyword evidence="3" id="KW-1185">Reference proteome</keyword>
<dbReference type="Pfam" id="PF04854">
    <property type="entry name" value="DUF624"/>
    <property type="match status" value="1"/>
</dbReference>
<evidence type="ECO:0000313" key="3">
    <source>
        <dbReference type="Proteomes" id="UP001296943"/>
    </source>
</evidence>
<dbReference type="EMBL" id="JAFBDR010000008">
    <property type="protein sequence ID" value="MBM7571260.1"/>
    <property type="molecule type" value="Genomic_DNA"/>
</dbReference>
<gene>
    <name evidence="2" type="ORF">JOC48_001756</name>
</gene>
<accession>A0ABS2N034</accession>
<keyword evidence="1" id="KW-0472">Membrane</keyword>
<dbReference type="RefSeq" id="WP_204498762.1">
    <property type="nucleotide sequence ID" value="NZ_JAFBDR010000008.1"/>
</dbReference>